<protein>
    <submittedName>
        <fullName evidence="4">Aminotransferase class III-fold pyridoxal phosphate-dependent enzyme</fullName>
    </submittedName>
</protein>
<gene>
    <name evidence="4" type="ORF">I5731_08385</name>
</gene>
<keyword evidence="4" id="KW-0032">Aminotransferase</keyword>
<evidence type="ECO:0000313" key="5">
    <source>
        <dbReference type="Proteomes" id="UP000631694"/>
    </source>
</evidence>
<proteinExistence type="inferred from homology"/>
<dbReference type="EMBL" id="JADZLT010000049">
    <property type="protein sequence ID" value="MBH0237835.1"/>
    <property type="molecule type" value="Genomic_DNA"/>
</dbReference>
<dbReference type="Pfam" id="PF00202">
    <property type="entry name" value="Aminotran_3"/>
    <property type="match status" value="1"/>
</dbReference>
<dbReference type="Gene3D" id="3.40.640.10">
    <property type="entry name" value="Type I PLP-dependent aspartate aminotransferase-like (Major domain)"/>
    <property type="match status" value="1"/>
</dbReference>
<dbReference type="InterPro" id="IPR015422">
    <property type="entry name" value="PyrdxlP-dep_Trfase_small"/>
</dbReference>
<evidence type="ECO:0000313" key="4">
    <source>
        <dbReference type="EMBL" id="MBH0237835.1"/>
    </source>
</evidence>
<dbReference type="NCBIfam" id="NF005453">
    <property type="entry name" value="PRK07046.1"/>
    <property type="match status" value="1"/>
</dbReference>
<dbReference type="GO" id="GO:0008483">
    <property type="term" value="F:transaminase activity"/>
    <property type="evidence" value="ECO:0007669"/>
    <property type="project" value="UniProtKB-KW"/>
</dbReference>
<comment type="similarity">
    <text evidence="3">Belongs to the class-III pyridoxal-phosphate-dependent aminotransferase family.</text>
</comment>
<evidence type="ECO:0000256" key="2">
    <source>
        <dbReference type="ARBA" id="ARBA00022898"/>
    </source>
</evidence>
<evidence type="ECO:0000256" key="1">
    <source>
        <dbReference type="ARBA" id="ARBA00001933"/>
    </source>
</evidence>
<name>A0A931MYB8_9HYPH</name>
<accession>A0A931MYB8</accession>
<organism evidence="4 5">
    <name type="scientific">Methylobrevis albus</name>
    <dbReference type="NCBI Taxonomy" id="2793297"/>
    <lineage>
        <taxon>Bacteria</taxon>
        <taxon>Pseudomonadati</taxon>
        <taxon>Pseudomonadota</taxon>
        <taxon>Alphaproteobacteria</taxon>
        <taxon>Hyphomicrobiales</taxon>
        <taxon>Pleomorphomonadaceae</taxon>
        <taxon>Methylobrevis</taxon>
    </lineage>
</organism>
<comment type="caution">
    <text evidence="4">The sequence shown here is derived from an EMBL/GenBank/DDBJ whole genome shotgun (WGS) entry which is preliminary data.</text>
</comment>
<dbReference type="Gene3D" id="3.90.1150.10">
    <property type="entry name" value="Aspartate Aminotransferase, domain 1"/>
    <property type="match status" value="1"/>
</dbReference>
<dbReference type="InterPro" id="IPR015424">
    <property type="entry name" value="PyrdxlP-dep_Trfase"/>
</dbReference>
<dbReference type="GO" id="GO:0030170">
    <property type="term" value="F:pyridoxal phosphate binding"/>
    <property type="evidence" value="ECO:0007669"/>
    <property type="project" value="InterPro"/>
</dbReference>
<dbReference type="SUPFAM" id="SSF53383">
    <property type="entry name" value="PLP-dependent transferases"/>
    <property type="match status" value="1"/>
</dbReference>
<dbReference type="RefSeq" id="WP_197310906.1">
    <property type="nucleotide sequence ID" value="NZ_JADZLT010000049.1"/>
</dbReference>
<reference evidence="4" key="1">
    <citation type="submission" date="2020-12" db="EMBL/GenBank/DDBJ databases">
        <title>Methylobrevis albus sp. nov., isolated from fresh water lack sediment.</title>
        <authorList>
            <person name="Zou Q."/>
        </authorList>
    </citation>
    <scope>NUCLEOTIDE SEQUENCE</scope>
    <source>
        <strain evidence="4">L22</strain>
    </source>
</reference>
<keyword evidence="4" id="KW-0808">Transferase</keyword>
<sequence length="461" mass="47312">MNGGEALDRAALERAATAMFAEEAASYAAVRPVGRDCGAATGPGFLDGVPLHWMRDWPMPFPLVLAAAEGARLEDIDGHVLTDFCLGDTGAMFGHAPAPVVAALARSATAGFTTMLPSPAAARVGRLLSQRFGLPHWQVATTASDANRFAIRVARAVTGRPKILVFEGCYHGAVDDTLVDRAPDGATLTRASLLGQVVDLATTTTVVPFNDEAALAMALAGGDIACVLAEPVMTNCSMIAPQPGFHAALRRLTRDAGTLLLIDETHTISSGLGGYTALHGLEPDLFVVGKAIAGGIPASVWGLSAAVAERLAAVRAVVPGGHSGIGTTLSGSTLQLACLEACLTEVMTAEAYAAMNAGADVIEAGLAAALRRHALPWHVARVGARLELVLRAAPLVDAADARAAASHAIEAALHLALLNRGFLLTPFHNMMLVSPAASIADCERLVAAFDAVLGTLVAAAA</sequence>
<comment type="cofactor">
    <cofactor evidence="1">
        <name>pyridoxal 5'-phosphate</name>
        <dbReference type="ChEBI" id="CHEBI:597326"/>
    </cofactor>
</comment>
<evidence type="ECO:0000256" key="3">
    <source>
        <dbReference type="RuleBase" id="RU003560"/>
    </source>
</evidence>
<dbReference type="AlphaFoldDB" id="A0A931MYB8"/>
<keyword evidence="2 3" id="KW-0663">Pyridoxal phosphate</keyword>
<dbReference type="Proteomes" id="UP000631694">
    <property type="component" value="Unassembled WGS sequence"/>
</dbReference>
<keyword evidence="5" id="KW-1185">Reference proteome</keyword>
<dbReference type="InterPro" id="IPR015421">
    <property type="entry name" value="PyrdxlP-dep_Trfase_major"/>
</dbReference>
<dbReference type="PANTHER" id="PTHR43713">
    <property type="entry name" value="GLUTAMATE-1-SEMIALDEHYDE 2,1-AMINOMUTASE"/>
    <property type="match status" value="1"/>
</dbReference>
<dbReference type="PANTHER" id="PTHR43713:SF3">
    <property type="entry name" value="GLUTAMATE-1-SEMIALDEHYDE 2,1-AMINOMUTASE 1, CHLOROPLASTIC-RELATED"/>
    <property type="match status" value="1"/>
</dbReference>
<dbReference type="InterPro" id="IPR005814">
    <property type="entry name" value="Aminotrans_3"/>
</dbReference>